<evidence type="ECO:0000313" key="5">
    <source>
        <dbReference type="Proteomes" id="UP000578819"/>
    </source>
</evidence>
<dbReference type="InterPro" id="IPR011055">
    <property type="entry name" value="Dup_hybrid_motif"/>
</dbReference>
<dbReference type="InterPro" id="IPR050570">
    <property type="entry name" value="Cell_wall_metabolism_enzyme"/>
</dbReference>
<feature type="compositionally biased region" description="Low complexity" evidence="2">
    <location>
        <begin position="231"/>
        <end position="240"/>
    </location>
</feature>
<keyword evidence="1" id="KW-0732">Signal</keyword>
<dbReference type="Pfam" id="PF01551">
    <property type="entry name" value="Peptidase_M23"/>
    <property type="match status" value="1"/>
</dbReference>
<dbReference type="SUPFAM" id="SSF51261">
    <property type="entry name" value="Duplicated hybrid motif"/>
    <property type="match status" value="1"/>
</dbReference>
<reference evidence="4 5" key="1">
    <citation type="submission" date="2020-08" db="EMBL/GenBank/DDBJ databases">
        <title>Sequencing the genomes of 1000 actinobacteria strains.</title>
        <authorList>
            <person name="Klenk H.-P."/>
        </authorList>
    </citation>
    <scope>NUCLEOTIDE SEQUENCE [LARGE SCALE GENOMIC DNA]</scope>
    <source>
        <strain evidence="4 5">DSM 45886</strain>
    </source>
</reference>
<accession>A0A7W7SMG0</accession>
<proteinExistence type="predicted"/>
<dbReference type="GO" id="GO:0004222">
    <property type="term" value="F:metalloendopeptidase activity"/>
    <property type="evidence" value="ECO:0007669"/>
    <property type="project" value="TreeGrafter"/>
</dbReference>
<evidence type="ECO:0000259" key="3">
    <source>
        <dbReference type="Pfam" id="PF01551"/>
    </source>
</evidence>
<comment type="caution">
    <text evidence="4">The sequence shown here is derived from an EMBL/GenBank/DDBJ whole genome shotgun (WGS) entry which is preliminary data.</text>
</comment>
<dbReference type="PANTHER" id="PTHR21666">
    <property type="entry name" value="PEPTIDASE-RELATED"/>
    <property type="match status" value="1"/>
</dbReference>
<name>A0A7W7SMG0_9ACTN</name>
<dbReference type="EMBL" id="JACHJW010000001">
    <property type="protein sequence ID" value="MBB4957487.1"/>
    <property type="molecule type" value="Genomic_DNA"/>
</dbReference>
<evidence type="ECO:0000313" key="4">
    <source>
        <dbReference type="EMBL" id="MBB4957487.1"/>
    </source>
</evidence>
<dbReference type="InterPro" id="IPR016047">
    <property type="entry name" value="M23ase_b-sheet_dom"/>
</dbReference>
<evidence type="ECO:0000256" key="2">
    <source>
        <dbReference type="SAM" id="MobiDB-lite"/>
    </source>
</evidence>
<sequence length="287" mass="30072">MRISQLISALTTLVSLVGSTPAVRVSVVFVPAPVVVVAAGVIPPGTASVMVPGPARAALPGRGRAALPGPGRTADSGLVAAAIPAAGPRPVTALPQGSFRWPLDGVPQPVRRFDPPPRPWLPGHRGVDLADEPGVVVRTAGAGVVLFAGMVAGRPVVSVLHANGLRTTYEPVQPTVRTGDRLGRGDPIGTLLSGHPGCPRAACLHWGLRRGDDYLDPLALLGHPRVRLLPIRRPSPQRRTPSPDRTRPSNDRTSLVRSARRDTAGQVSVASRAGSRWARRSYSSARL</sequence>
<dbReference type="Proteomes" id="UP000578819">
    <property type="component" value="Unassembled WGS sequence"/>
</dbReference>
<protein>
    <recommendedName>
        <fullName evidence="3">M23ase beta-sheet core domain-containing protein</fullName>
    </recommendedName>
</protein>
<dbReference type="CDD" id="cd12797">
    <property type="entry name" value="M23_peptidase"/>
    <property type="match status" value="1"/>
</dbReference>
<evidence type="ECO:0000256" key="1">
    <source>
        <dbReference type="ARBA" id="ARBA00022729"/>
    </source>
</evidence>
<gene>
    <name evidence="4" type="ORF">FHR38_001220</name>
</gene>
<dbReference type="AlphaFoldDB" id="A0A7W7SMG0"/>
<feature type="compositionally biased region" description="Basic and acidic residues" evidence="2">
    <location>
        <begin position="241"/>
        <end position="250"/>
    </location>
</feature>
<organism evidence="4 5">
    <name type="scientific">Micromonospora polyrhachis</name>
    <dbReference type="NCBI Taxonomy" id="1282883"/>
    <lineage>
        <taxon>Bacteria</taxon>
        <taxon>Bacillati</taxon>
        <taxon>Actinomycetota</taxon>
        <taxon>Actinomycetes</taxon>
        <taxon>Micromonosporales</taxon>
        <taxon>Micromonosporaceae</taxon>
        <taxon>Micromonospora</taxon>
    </lineage>
</organism>
<dbReference type="PANTHER" id="PTHR21666:SF289">
    <property type="entry name" value="L-ALA--D-GLU ENDOPEPTIDASE"/>
    <property type="match status" value="1"/>
</dbReference>
<feature type="domain" description="M23ase beta-sheet core" evidence="3">
    <location>
        <begin position="123"/>
        <end position="217"/>
    </location>
</feature>
<dbReference type="Gene3D" id="2.70.70.10">
    <property type="entry name" value="Glucose Permease (Domain IIA)"/>
    <property type="match status" value="1"/>
</dbReference>
<feature type="region of interest" description="Disordered" evidence="2">
    <location>
        <begin position="229"/>
        <end position="275"/>
    </location>
</feature>
<keyword evidence="5" id="KW-1185">Reference proteome</keyword>